<evidence type="ECO:0000256" key="1">
    <source>
        <dbReference type="ARBA" id="ARBA00023015"/>
    </source>
</evidence>
<dbReference type="InterPro" id="IPR005471">
    <property type="entry name" value="Tscrpt_reg_IclR_N"/>
</dbReference>
<dbReference type="GO" id="GO:0003677">
    <property type="term" value="F:DNA binding"/>
    <property type="evidence" value="ECO:0007669"/>
    <property type="project" value="UniProtKB-KW"/>
</dbReference>
<dbReference type="SUPFAM" id="SSF55781">
    <property type="entry name" value="GAF domain-like"/>
    <property type="match status" value="1"/>
</dbReference>
<evidence type="ECO:0000313" key="6">
    <source>
        <dbReference type="EMBL" id="MBP0440043.1"/>
    </source>
</evidence>
<dbReference type="GO" id="GO:0003700">
    <property type="term" value="F:DNA-binding transcription factor activity"/>
    <property type="evidence" value="ECO:0007669"/>
    <property type="project" value="TreeGrafter"/>
</dbReference>
<evidence type="ECO:0000259" key="5">
    <source>
        <dbReference type="PROSITE" id="PS51078"/>
    </source>
</evidence>
<dbReference type="RefSeq" id="WP_209336084.1">
    <property type="nucleotide sequence ID" value="NZ_JAGIYY010000005.1"/>
</dbReference>
<dbReference type="InterPro" id="IPR050707">
    <property type="entry name" value="HTH_MetabolicPath_Reg"/>
</dbReference>
<gene>
    <name evidence="6" type="ORF">J5Y06_15405</name>
</gene>
<keyword evidence="1" id="KW-0805">Transcription regulation</keyword>
<accession>A0A8J7UJH3</accession>
<evidence type="ECO:0000256" key="2">
    <source>
        <dbReference type="ARBA" id="ARBA00023125"/>
    </source>
</evidence>
<evidence type="ECO:0000259" key="4">
    <source>
        <dbReference type="PROSITE" id="PS51077"/>
    </source>
</evidence>
<dbReference type="Pfam" id="PF01614">
    <property type="entry name" value="IclR_C"/>
    <property type="match status" value="1"/>
</dbReference>
<protein>
    <submittedName>
        <fullName evidence="6">IclR family transcriptional regulator</fullName>
    </submittedName>
</protein>
<feature type="domain" description="HTH iclR-type" evidence="4">
    <location>
        <begin position="9"/>
        <end position="71"/>
    </location>
</feature>
<dbReference type="InterPro" id="IPR036388">
    <property type="entry name" value="WH-like_DNA-bd_sf"/>
</dbReference>
<dbReference type="Gene3D" id="1.10.10.10">
    <property type="entry name" value="Winged helix-like DNA-binding domain superfamily/Winged helix DNA-binding domain"/>
    <property type="match status" value="1"/>
</dbReference>
<keyword evidence="7" id="KW-1185">Reference proteome</keyword>
<dbReference type="InterPro" id="IPR029016">
    <property type="entry name" value="GAF-like_dom_sf"/>
</dbReference>
<keyword evidence="2" id="KW-0238">DNA-binding</keyword>
<organism evidence="6 7">
    <name type="scientific">Tianweitania sediminis</name>
    <dbReference type="NCBI Taxonomy" id="1502156"/>
    <lineage>
        <taxon>Bacteria</taxon>
        <taxon>Pseudomonadati</taxon>
        <taxon>Pseudomonadota</taxon>
        <taxon>Alphaproteobacteria</taxon>
        <taxon>Hyphomicrobiales</taxon>
        <taxon>Phyllobacteriaceae</taxon>
        <taxon>Tianweitania</taxon>
    </lineage>
</organism>
<dbReference type="SUPFAM" id="SSF46785">
    <property type="entry name" value="Winged helix' DNA-binding domain"/>
    <property type="match status" value="1"/>
</dbReference>
<keyword evidence="3" id="KW-0804">Transcription</keyword>
<sequence length="252" mass="27572">MKDAPENASSAVTRSLNLIEAIALAARPMKLTELEATSNLPKATLHRLCHRLAAEGFLFREPGRRHYSAGPRLIKMGLSIVGEGVSTQRHVILRQVVEATGETCNFVTRSGSEAIYLARVESKWPLRVHLEPGSHVPLHCTASGKLLMAHMDEQARDKLFATLTLDAQTPATLTSREALEAEFAQILRDGYSTDQEEFMIGLIAIAVPVLDRNGRVVASLACHAPVARLSLDAAKRYLPMLQAASRKLAQTF</sequence>
<evidence type="ECO:0000256" key="3">
    <source>
        <dbReference type="ARBA" id="ARBA00023163"/>
    </source>
</evidence>
<evidence type="ECO:0000313" key="7">
    <source>
        <dbReference type="Proteomes" id="UP000666240"/>
    </source>
</evidence>
<dbReference type="InterPro" id="IPR036390">
    <property type="entry name" value="WH_DNA-bd_sf"/>
</dbReference>
<name>A0A8J7UJH3_9HYPH</name>
<dbReference type="AlphaFoldDB" id="A0A8J7UJH3"/>
<feature type="domain" description="IclR-ED" evidence="5">
    <location>
        <begin position="72"/>
        <end position="252"/>
    </location>
</feature>
<dbReference type="PANTHER" id="PTHR30136:SF24">
    <property type="entry name" value="HTH-TYPE TRANSCRIPTIONAL REPRESSOR ALLR"/>
    <property type="match status" value="1"/>
</dbReference>
<comment type="caution">
    <text evidence="6">The sequence shown here is derived from an EMBL/GenBank/DDBJ whole genome shotgun (WGS) entry which is preliminary data.</text>
</comment>
<proteinExistence type="predicted"/>
<dbReference type="EMBL" id="JAGIYY010000005">
    <property type="protein sequence ID" value="MBP0440043.1"/>
    <property type="molecule type" value="Genomic_DNA"/>
</dbReference>
<dbReference type="SMART" id="SM00346">
    <property type="entry name" value="HTH_ICLR"/>
    <property type="match status" value="1"/>
</dbReference>
<dbReference type="Gene3D" id="3.30.450.40">
    <property type="match status" value="1"/>
</dbReference>
<dbReference type="PROSITE" id="PS51078">
    <property type="entry name" value="ICLR_ED"/>
    <property type="match status" value="1"/>
</dbReference>
<dbReference type="GO" id="GO:0045892">
    <property type="term" value="P:negative regulation of DNA-templated transcription"/>
    <property type="evidence" value="ECO:0007669"/>
    <property type="project" value="TreeGrafter"/>
</dbReference>
<dbReference type="Proteomes" id="UP000666240">
    <property type="component" value="Unassembled WGS sequence"/>
</dbReference>
<dbReference type="PANTHER" id="PTHR30136">
    <property type="entry name" value="HELIX-TURN-HELIX TRANSCRIPTIONAL REGULATOR, ICLR FAMILY"/>
    <property type="match status" value="1"/>
</dbReference>
<reference evidence="6" key="1">
    <citation type="submission" date="2021-03" db="EMBL/GenBank/DDBJ databases">
        <title>Genome sequencing and assembly of Tianweitania sediminis.</title>
        <authorList>
            <person name="Chhetri G."/>
        </authorList>
    </citation>
    <scope>NUCLEOTIDE SEQUENCE</scope>
    <source>
        <strain evidence="6">Z8</strain>
    </source>
</reference>
<dbReference type="PROSITE" id="PS51077">
    <property type="entry name" value="HTH_ICLR"/>
    <property type="match status" value="1"/>
</dbReference>
<dbReference type="InterPro" id="IPR014757">
    <property type="entry name" value="Tscrpt_reg_IclR_C"/>
</dbReference>
<dbReference type="Pfam" id="PF09339">
    <property type="entry name" value="HTH_IclR"/>
    <property type="match status" value="1"/>
</dbReference>